<organism evidence="1 2">
    <name type="scientific">Beta vulgaris subsp. vulgaris</name>
    <name type="common">Beet</name>
    <dbReference type="NCBI Taxonomy" id="3555"/>
    <lineage>
        <taxon>Eukaryota</taxon>
        <taxon>Viridiplantae</taxon>
        <taxon>Streptophyta</taxon>
        <taxon>Embryophyta</taxon>
        <taxon>Tracheophyta</taxon>
        <taxon>Spermatophyta</taxon>
        <taxon>Magnoliopsida</taxon>
        <taxon>eudicotyledons</taxon>
        <taxon>Gunneridae</taxon>
        <taxon>Pentapetalae</taxon>
        <taxon>Caryophyllales</taxon>
        <taxon>Chenopodiaceae</taxon>
        <taxon>Betoideae</taxon>
        <taxon>Beta</taxon>
    </lineage>
</organism>
<dbReference type="PANTHER" id="PTHR33070">
    <property type="entry name" value="OS06G0725500 PROTEIN"/>
    <property type="match status" value="1"/>
</dbReference>
<gene>
    <name evidence="1" type="ORF">BVRB_1g022880</name>
</gene>
<dbReference type="Proteomes" id="UP000035740">
    <property type="component" value="Unassembled WGS sequence"/>
</dbReference>
<name>A0A0J8BF54_BETVV</name>
<dbReference type="OMA" id="DLKSWSW"/>
<sequence length="317" mass="35103">MGRYRRTVSFPNPPTPNIRANRPAAKGYHVRSASLPCGRSHPLIPQLRDEVAELGTWEMARSGPRSGQLVDGLARLKSVLDSLDDVLQLPQTQDFLSSKTDVVEKLLEDFLRFVDVYGIFQASLLGLKQEVSAAQVALRRKDDSKLGLYMKAQKKIASEVGKLLSAVGSVPQQLPVVTSAVVVVSDYDHELGPVIRDVHRLTASVSEAVFGSVSGCYGPGRRWAGFGLGWRVKKEEQGVIEEFQKVIGGVESLLEMRKNIKGDKKKHNNEEEILRMGVLKGMQELEDCIGDMEKQSERVFRSLISTRVSLLNILTHA</sequence>
<dbReference type="InterPro" id="IPR004320">
    <property type="entry name" value="BPS1_pln"/>
</dbReference>
<dbReference type="EMBL" id="KQ090214">
    <property type="protein sequence ID" value="KMS99561.1"/>
    <property type="molecule type" value="Genomic_DNA"/>
</dbReference>
<evidence type="ECO:0000313" key="1">
    <source>
        <dbReference type="EMBL" id="KMS99561.1"/>
    </source>
</evidence>
<dbReference type="OrthoDB" id="695739at2759"/>
<dbReference type="KEGG" id="bvg:104905882"/>
<dbReference type="PANTHER" id="PTHR33070:SF49">
    <property type="entry name" value="OS06G0725500 PROTEIN"/>
    <property type="match status" value="1"/>
</dbReference>
<dbReference type="Gramene" id="KMS99561">
    <property type="protein sequence ID" value="KMS99561"/>
    <property type="gene ID" value="BVRB_1g022880"/>
</dbReference>
<dbReference type="GO" id="GO:0048367">
    <property type="term" value="P:shoot system development"/>
    <property type="evidence" value="ECO:0007669"/>
    <property type="project" value="InterPro"/>
</dbReference>
<accession>A0A0J8BF54</accession>
<evidence type="ECO:0000313" key="2">
    <source>
        <dbReference type="Proteomes" id="UP000035740"/>
    </source>
</evidence>
<dbReference type="GO" id="GO:0048364">
    <property type="term" value="P:root development"/>
    <property type="evidence" value="ECO:0007669"/>
    <property type="project" value="InterPro"/>
</dbReference>
<reference evidence="1 2" key="1">
    <citation type="journal article" date="2014" name="Nature">
        <title>The genome of the recently domesticated crop plant sugar beet (Beta vulgaris).</title>
        <authorList>
            <person name="Dohm J.C."/>
            <person name="Minoche A.E."/>
            <person name="Holtgrawe D."/>
            <person name="Capella-Gutierrez S."/>
            <person name="Zakrzewski F."/>
            <person name="Tafer H."/>
            <person name="Rupp O."/>
            <person name="Sorensen T.R."/>
            <person name="Stracke R."/>
            <person name="Reinhardt R."/>
            <person name="Goesmann A."/>
            <person name="Kraft T."/>
            <person name="Schulz B."/>
            <person name="Stadler P.F."/>
            <person name="Schmidt T."/>
            <person name="Gabaldon T."/>
            <person name="Lehrach H."/>
            <person name="Weisshaar B."/>
            <person name="Himmelbauer H."/>
        </authorList>
    </citation>
    <scope>NUCLEOTIDE SEQUENCE [LARGE SCALE GENOMIC DNA]</scope>
    <source>
        <tissue evidence="1">Taproot</tissue>
    </source>
</reference>
<dbReference type="Pfam" id="PF03087">
    <property type="entry name" value="BPS1"/>
    <property type="match status" value="1"/>
</dbReference>
<keyword evidence="2" id="KW-1185">Reference proteome</keyword>
<protein>
    <submittedName>
        <fullName evidence="1">Uncharacterized protein</fullName>
    </submittedName>
</protein>
<proteinExistence type="predicted"/>
<dbReference type="eggNOG" id="ENOG502QQ4Y">
    <property type="taxonomic scope" value="Eukaryota"/>
</dbReference>
<dbReference type="AlphaFoldDB" id="A0A0J8BF54"/>